<evidence type="ECO:0000256" key="6">
    <source>
        <dbReference type="ARBA" id="ARBA00022827"/>
    </source>
</evidence>
<dbReference type="RefSeq" id="WP_158738915.1">
    <property type="nucleotide sequence ID" value="NZ_JAFBEP010000004.1"/>
</dbReference>
<dbReference type="GO" id="GO:0005829">
    <property type="term" value="C:cytosol"/>
    <property type="evidence" value="ECO:0007669"/>
    <property type="project" value="InterPro"/>
</dbReference>
<evidence type="ECO:0000256" key="4">
    <source>
        <dbReference type="ARBA" id="ARBA00022605"/>
    </source>
</evidence>
<keyword evidence="6 12" id="KW-0274">FAD</keyword>
<dbReference type="InterPro" id="IPR029041">
    <property type="entry name" value="FAD-linked_oxidoreductase-like"/>
</dbReference>
<evidence type="ECO:0000313" key="14">
    <source>
        <dbReference type="Proteomes" id="UP000483018"/>
    </source>
</evidence>
<keyword evidence="9" id="KW-0486">Methionine biosynthesis</keyword>
<evidence type="ECO:0000256" key="1">
    <source>
        <dbReference type="ARBA" id="ARBA00001974"/>
    </source>
</evidence>
<evidence type="ECO:0000256" key="8">
    <source>
        <dbReference type="ARBA" id="ARBA00023027"/>
    </source>
</evidence>
<dbReference type="GO" id="GO:0071949">
    <property type="term" value="F:FAD binding"/>
    <property type="evidence" value="ECO:0007669"/>
    <property type="project" value="TreeGrafter"/>
</dbReference>
<comment type="pathway">
    <text evidence="2 12">One-carbon metabolism; tetrahydrofolate interconversion.</text>
</comment>
<dbReference type="SUPFAM" id="SSF51730">
    <property type="entry name" value="FAD-linked oxidoreductase"/>
    <property type="match status" value="1"/>
</dbReference>
<evidence type="ECO:0000256" key="11">
    <source>
        <dbReference type="ARBA" id="ARBA00048628"/>
    </source>
</evidence>
<dbReference type="OrthoDB" id="9812555at2"/>
<name>A0A7C8HG58_9FIRM</name>
<evidence type="ECO:0000256" key="7">
    <source>
        <dbReference type="ARBA" id="ARBA00023002"/>
    </source>
</evidence>
<keyword evidence="5 12" id="KW-0285">Flavoprotein</keyword>
<evidence type="ECO:0000256" key="12">
    <source>
        <dbReference type="RuleBase" id="RU003862"/>
    </source>
</evidence>
<keyword evidence="14" id="KW-1185">Reference proteome</keyword>
<dbReference type="EC" id="1.5.1.54" evidence="12"/>
<proteinExistence type="inferred from homology"/>
<dbReference type="InterPro" id="IPR004620">
    <property type="entry name" value="MTHF_reductase_bac"/>
</dbReference>
<dbReference type="Proteomes" id="UP000483018">
    <property type="component" value="Unassembled WGS sequence"/>
</dbReference>
<dbReference type="InterPro" id="IPR003171">
    <property type="entry name" value="Mehydrof_redctse-like"/>
</dbReference>
<dbReference type="NCBIfam" id="TIGR00676">
    <property type="entry name" value="fadh2"/>
    <property type="match status" value="1"/>
</dbReference>
<evidence type="ECO:0000256" key="2">
    <source>
        <dbReference type="ARBA" id="ARBA00004777"/>
    </source>
</evidence>
<comment type="pathway">
    <text evidence="10">Amino-acid biosynthesis; L-methionine biosynthesis via de novo pathway.</text>
</comment>
<gene>
    <name evidence="13" type="primary">metF</name>
    <name evidence="13" type="ORF">GND95_00785</name>
</gene>
<evidence type="ECO:0000313" key="13">
    <source>
        <dbReference type="EMBL" id="KAE9636998.1"/>
    </source>
</evidence>
<comment type="cofactor">
    <cofactor evidence="1 12">
        <name>FAD</name>
        <dbReference type="ChEBI" id="CHEBI:57692"/>
    </cofactor>
</comment>
<evidence type="ECO:0000256" key="3">
    <source>
        <dbReference type="ARBA" id="ARBA00006743"/>
    </source>
</evidence>
<dbReference type="AlphaFoldDB" id="A0A7C8HG58"/>
<protein>
    <recommendedName>
        <fullName evidence="12">Methylenetetrahydrofolate reductase</fullName>
        <ecNumber evidence="12">1.5.1.54</ecNumber>
    </recommendedName>
</protein>
<evidence type="ECO:0000256" key="9">
    <source>
        <dbReference type="ARBA" id="ARBA00023167"/>
    </source>
</evidence>
<keyword evidence="8" id="KW-0520">NAD</keyword>
<dbReference type="Pfam" id="PF02219">
    <property type="entry name" value="MTHFR"/>
    <property type="match status" value="1"/>
</dbReference>
<dbReference type="GO" id="GO:0035999">
    <property type="term" value="P:tetrahydrofolate interconversion"/>
    <property type="evidence" value="ECO:0007669"/>
    <property type="project" value="UniProtKB-UniPathway"/>
</dbReference>
<dbReference type="CDD" id="cd00537">
    <property type="entry name" value="MTHFR"/>
    <property type="match status" value="1"/>
</dbReference>
<evidence type="ECO:0000256" key="10">
    <source>
        <dbReference type="ARBA" id="ARBA00034478"/>
    </source>
</evidence>
<organism evidence="13 14">
    <name type="scientific">Defluviitalea raffinosedens</name>
    <dbReference type="NCBI Taxonomy" id="1450156"/>
    <lineage>
        <taxon>Bacteria</taxon>
        <taxon>Bacillati</taxon>
        <taxon>Bacillota</taxon>
        <taxon>Clostridia</taxon>
        <taxon>Lachnospirales</taxon>
        <taxon>Defluviitaleaceae</taxon>
        <taxon>Defluviitalea</taxon>
    </lineage>
</organism>
<dbReference type="PANTHER" id="PTHR45754">
    <property type="entry name" value="METHYLENETETRAHYDROFOLATE REDUCTASE"/>
    <property type="match status" value="1"/>
</dbReference>
<evidence type="ECO:0000256" key="5">
    <source>
        <dbReference type="ARBA" id="ARBA00022630"/>
    </source>
</evidence>
<dbReference type="GO" id="GO:0106312">
    <property type="term" value="F:methylenetetrahydrofolate reductase (NADH) activity"/>
    <property type="evidence" value="ECO:0007669"/>
    <property type="project" value="UniProtKB-EC"/>
</dbReference>
<comment type="catalytic activity">
    <reaction evidence="11">
        <text>(6S)-5-methyl-5,6,7,8-tetrahydrofolate + NAD(+) = (6R)-5,10-methylene-5,6,7,8-tetrahydrofolate + NADH + H(+)</text>
        <dbReference type="Rhea" id="RHEA:19821"/>
        <dbReference type="ChEBI" id="CHEBI:15378"/>
        <dbReference type="ChEBI" id="CHEBI:15636"/>
        <dbReference type="ChEBI" id="CHEBI:18608"/>
        <dbReference type="ChEBI" id="CHEBI:57540"/>
        <dbReference type="ChEBI" id="CHEBI:57945"/>
        <dbReference type="EC" id="1.5.1.54"/>
    </reaction>
    <physiologicalReaction direction="right-to-left" evidence="11">
        <dbReference type="Rhea" id="RHEA:19823"/>
    </physiologicalReaction>
</comment>
<sequence>MKLSQIYSSDTRRLSFEIFPPKTDIPIDTVFDTISKLKQLNPSFISVTYGAGGSNKGRTVEIASKIKNEHGLEAMAHLTCAGHTKEDIDYILEELKQKGIENILALRGDPPTNQPNFDYHKNDFPYAVKLIEYIKSKGDFSIAAAAYPEGHKDSKSITKDWYYLKEKVDAGVDVLITQLFFDNRIFYHFMEDIERIGIRCPVIPGIMPIFNSKQIKRIISLCGSSMPGELLTMMDQYGDSQDDLRKAGIEYAIRQIQDLLDNGVLGIHLEPMNRPALAEEIIKGLSYKFN</sequence>
<dbReference type="Gene3D" id="3.20.20.220">
    <property type="match status" value="1"/>
</dbReference>
<comment type="similarity">
    <text evidence="3 12">Belongs to the methylenetetrahydrofolate reductase family.</text>
</comment>
<reference evidence="13 14" key="1">
    <citation type="submission" date="2019-12" db="EMBL/GenBank/DDBJ databases">
        <title>Defluviitalea raffinosedens, isolated from a biogas fermenter, genome sequencing and characterization.</title>
        <authorList>
            <person name="Rettenmaier R."/>
            <person name="Schneider M."/>
            <person name="Neuhaus K."/>
            <person name="Liebl W."/>
            <person name="Zverlov V."/>
        </authorList>
    </citation>
    <scope>NUCLEOTIDE SEQUENCE [LARGE SCALE GENOMIC DNA]</scope>
    <source>
        <strain evidence="13 14">249c-K6</strain>
    </source>
</reference>
<dbReference type="PANTHER" id="PTHR45754:SF3">
    <property type="entry name" value="METHYLENETETRAHYDROFOLATE REDUCTASE (NADPH)"/>
    <property type="match status" value="1"/>
</dbReference>
<dbReference type="GO" id="GO:0009086">
    <property type="term" value="P:methionine biosynthetic process"/>
    <property type="evidence" value="ECO:0007669"/>
    <property type="project" value="UniProtKB-KW"/>
</dbReference>
<accession>A0A7C8HG58</accession>
<keyword evidence="4" id="KW-0028">Amino-acid biosynthesis</keyword>
<comment type="caution">
    <text evidence="13">The sequence shown here is derived from an EMBL/GenBank/DDBJ whole genome shotgun (WGS) entry which is preliminary data.</text>
</comment>
<keyword evidence="7 12" id="KW-0560">Oxidoreductase</keyword>
<dbReference type="UniPathway" id="UPA00193"/>
<dbReference type="EMBL" id="WSLF01000001">
    <property type="protein sequence ID" value="KAE9636998.1"/>
    <property type="molecule type" value="Genomic_DNA"/>
</dbReference>